<dbReference type="Gene3D" id="2.40.128.140">
    <property type="entry name" value="Outer membrane protein"/>
    <property type="match status" value="1"/>
</dbReference>
<sequence>MVRIILVALAGAIVMSAGAQAQSVGVAQAAGDVDVAQVDREAPEASWQAAAGHRQRIGYGRLTTNDLIGDGQDRWRTGSITTSRIYGFGWDGAAPARFGELLELRMQGQIIAPADLTTVNASDRPWAGALSFGLHSHMQRDDTEIALGADLVFIGPQTGLDRLQDALHGALGAPRPTDAMLAQQIPDKIRPTLVFEAGQVMKLGGTVSLRPFAEARAGDETLVRVGADFSFGTVGRGELLVRESVTGQRYRAVYDSAPGYSVTLGGDIAYVADSVYLPEERGYQLTNRRDRARVGLHWQGKKASAFYGLTYLGEEFLGQSEGQVTGSVRLKMRF</sequence>
<protein>
    <submittedName>
        <fullName evidence="2">DUF2219 family protein</fullName>
    </submittedName>
</protein>
<dbReference type="AlphaFoldDB" id="A0A9Y2KVN6"/>
<accession>A0A9Y2KVN6</accession>
<dbReference type="Pfam" id="PF09982">
    <property type="entry name" value="LpxR"/>
    <property type="match status" value="1"/>
</dbReference>
<dbReference type="Proteomes" id="UP001238334">
    <property type="component" value="Chromosome"/>
</dbReference>
<gene>
    <name evidence="2" type="ORF">QPJ95_11950</name>
</gene>
<dbReference type="EMBL" id="CP127247">
    <property type="protein sequence ID" value="WIY23378.1"/>
    <property type="molecule type" value="Genomic_DNA"/>
</dbReference>
<dbReference type="RefSeq" id="WP_270918017.1">
    <property type="nucleotide sequence ID" value="NZ_CP127247.1"/>
</dbReference>
<feature type="chain" id="PRO_5040862004" evidence="1">
    <location>
        <begin position="22"/>
        <end position="334"/>
    </location>
</feature>
<evidence type="ECO:0000313" key="3">
    <source>
        <dbReference type="Proteomes" id="UP001238334"/>
    </source>
</evidence>
<dbReference type="InterPro" id="IPR037107">
    <property type="entry name" value="Put_OMP_sf"/>
</dbReference>
<evidence type="ECO:0000313" key="2">
    <source>
        <dbReference type="EMBL" id="WIY23378.1"/>
    </source>
</evidence>
<organism evidence="2 3">
    <name type="scientific">Parasedimentitalea psychrophila</name>
    <dbReference type="NCBI Taxonomy" id="2997337"/>
    <lineage>
        <taxon>Bacteria</taxon>
        <taxon>Pseudomonadati</taxon>
        <taxon>Pseudomonadota</taxon>
        <taxon>Alphaproteobacteria</taxon>
        <taxon>Rhodobacterales</taxon>
        <taxon>Paracoccaceae</taxon>
        <taxon>Parasedimentitalea</taxon>
    </lineage>
</organism>
<proteinExistence type="predicted"/>
<feature type="signal peptide" evidence="1">
    <location>
        <begin position="1"/>
        <end position="21"/>
    </location>
</feature>
<dbReference type="KEGG" id="ppso:QPJ95_11950"/>
<evidence type="ECO:0000256" key="1">
    <source>
        <dbReference type="SAM" id="SignalP"/>
    </source>
</evidence>
<reference evidence="2 3" key="1">
    <citation type="submission" date="2023-06" db="EMBL/GenBank/DDBJ databases">
        <title>Parasedimentitalea psychrophila sp. nov., a psychrophilic bacterium isolated from deep-sea sediment.</title>
        <authorList>
            <person name="Li A."/>
        </authorList>
    </citation>
    <scope>NUCLEOTIDE SEQUENCE [LARGE SCALE GENOMIC DNA]</scope>
    <source>
        <strain evidence="2 3">QS115</strain>
    </source>
</reference>
<name>A0A9Y2KVN6_9RHOB</name>
<keyword evidence="3" id="KW-1185">Reference proteome</keyword>
<dbReference type="InterPro" id="IPR018707">
    <property type="entry name" value="LpxR"/>
</dbReference>
<keyword evidence="1" id="KW-0732">Signal</keyword>